<protein>
    <submittedName>
        <fullName evidence="2">Uncharacterized protein</fullName>
    </submittedName>
</protein>
<evidence type="ECO:0000313" key="1">
    <source>
        <dbReference type="Proteomes" id="UP000025227"/>
    </source>
</evidence>
<organism evidence="1 2">
    <name type="scientific">Haemonchus contortus</name>
    <name type="common">Barber pole worm</name>
    <dbReference type="NCBI Taxonomy" id="6289"/>
    <lineage>
        <taxon>Eukaryota</taxon>
        <taxon>Metazoa</taxon>
        <taxon>Ecdysozoa</taxon>
        <taxon>Nematoda</taxon>
        <taxon>Chromadorea</taxon>
        <taxon>Rhabditida</taxon>
        <taxon>Rhabditina</taxon>
        <taxon>Rhabditomorpha</taxon>
        <taxon>Strongyloidea</taxon>
        <taxon>Trichostrongylidae</taxon>
        <taxon>Haemonchus</taxon>
    </lineage>
</organism>
<dbReference type="Proteomes" id="UP000025227">
    <property type="component" value="Unplaced"/>
</dbReference>
<dbReference type="WBParaSite" id="HCON_00070010-00001">
    <property type="protein sequence ID" value="HCON_00070010-00001"/>
    <property type="gene ID" value="HCON_00070010"/>
</dbReference>
<dbReference type="AlphaFoldDB" id="A0A7I4YBZ1"/>
<name>A0A7I4YBZ1_HAECO</name>
<reference evidence="2" key="1">
    <citation type="submission" date="2020-12" db="UniProtKB">
        <authorList>
            <consortium name="WormBaseParasite"/>
        </authorList>
    </citation>
    <scope>IDENTIFICATION</scope>
    <source>
        <strain evidence="2">MHco3</strain>
    </source>
</reference>
<proteinExistence type="predicted"/>
<evidence type="ECO:0000313" key="2">
    <source>
        <dbReference type="WBParaSite" id="HCON_00070010-00001"/>
    </source>
</evidence>
<accession>A0A7I4YBZ1</accession>
<keyword evidence="1" id="KW-1185">Reference proteome</keyword>
<sequence length="103" mass="11492">MQPSVYACSSRSTYVAAGLRMQPSVYACSSRSTYVAAGLRMQPSVYVCSSRSTYVAAGLRMQPLSSYSIIPLEKKIKNEVLSEIRKVEDRRRSEDIVVVRAYS</sequence>